<evidence type="ECO:0000256" key="11">
    <source>
        <dbReference type="SAM" id="MobiDB-lite"/>
    </source>
</evidence>
<evidence type="ECO:0000256" key="4">
    <source>
        <dbReference type="ARBA" id="ARBA00022741"/>
    </source>
</evidence>
<keyword evidence="3" id="KW-0808">Transferase</keyword>
<keyword evidence="6 9" id="KW-0067">ATP-binding</keyword>
<protein>
    <recommendedName>
        <fullName evidence="1">cAMP-dependent protein kinase</fullName>
        <ecNumber evidence="1">2.7.11.11</ecNumber>
    </recommendedName>
</protein>
<evidence type="ECO:0000256" key="10">
    <source>
        <dbReference type="RuleBase" id="RU000304"/>
    </source>
</evidence>
<evidence type="ECO:0000256" key="3">
    <source>
        <dbReference type="ARBA" id="ARBA00022679"/>
    </source>
</evidence>
<dbReference type="EC" id="2.7.11.11" evidence="1"/>
<dbReference type="Gene3D" id="3.30.200.20">
    <property type="entry name" value="Phosphorylase Kinase, domain 1"/>
    <property type="match status" value="1"/>
</dbReference>
<evidence type="ECO:0000259" key="12">
    <source>
        <dbReference type="PROSITE" id="PS50011"/>
    </source>
</evidence>
<evidence type="ECO:0000256" key="8">
    <source>
        <dbReference type="ARBA" id="ARBA00047454"/>
    </source>
</evidence>
<dbReference type="SMART" id="SM00133">
    <property type="entry name" value="S_TK_X"/>
    <property type="match status" value="1"/>
</dbReference>
<evidence type="ECO:0000313" key="14">
    <source>
        <dbReference type="EMBL" id="CAF9937864.1"/>
    </source>
</evidence>
<dbReference type="EMBL" id="CAJPDT010000103">
    <property type="protein sequence ID" value="CAF9937864.1"/>
    <property type="molecule type" value="Genomic_DNA"/>
</dbReference>
<feature type="domain" description="AGC-kinase C-terminal" evidence="13">
    <location>
        <begin position="405"/>
        <end position="462"/>
    </location>
</feature>
<dbReference type="SMART" id="SM00220">
    <property type="entry name" value="S_TKc"/>
    <property type="match status" value="1"/>
</dbReference>
<dbReference type="Gene3D" id="1.10.510.10">
    <property type="entry name" value="Transferase(Phosphotransferase) domain 1"/>
    <property type="match status" value="1"/>
</dbReference>
<dbReference type="InterPro" id="IPR008271">
    <property type="entry name" value="Ser/Thr_kinase_AS"/>
</dbReference>
<dbReference type="PANTHER" id="PTHR24353">
    <property type="entry name" value="CYCLIC NUCLEOTIDE-DEPENDENT PROTEIN KINASE"/>
    <property type="match status" value="1"/>
</dbReference>
<feature type="binding site" evidence="9">
    <location>
        <position position="172"/>
    </location>
    <ligand>
        <name>ATP</name>
        <dbReference type="ChEBI" id="CHEBI:30616"/>
    </ligand>
</feature>
<comment type="caution">
    <text evidence="14">The sequence shown here is derived from an EMBL/GenBank/DDBJ whole genome shotgun (WGS) entry which is preliminary data.</text>
</comment>
<evidence type="ECO:0000256" key="2">
    <source>
        <dbReference type="ARBA" id="ARBA00022527"/>
    </source>
</evidence>
<dbReference type="InterPro" id="IPR000961">
    <property type="entry name" value="AGC-kinase_C"/>
</dbReference>
<dbReference type="GO" id="GO:0005952">
    <property type="term" value="C:cAMP-dependent protein kinase complex"/>
    <property type="evidence" value="ECO:0007669"/>
    <property type="project" value="TreeGrafter"/>
</dbReference>
<dbReference type="OrthoDB" id="63267at2759"/>
<feature type="domain" description="Protein kinase" evidence="12">
    <location>
        <begin position="139"/>
        <end position="404"/>
    </location>
</feature>
<dbReference type="Proteomes" id="UP000664534">
    <property type="component" value="Unassembled WGS sequence"/>
</dbReference>
<dbReference type="GO" id="GO:0004691">
    <property type="term" value="F:cAMP-dependent protein kinase activity"/>
    <property type="evidence" value="ECO:0007669"/>
    <property type="project" value="UniProtKB-EC"/>
</dbReference>
<dbReference type="SUPFAM" id="SSF56112">
    <property type="entry name" value="Protein kinase-like (PK-like)"/>
    <property type="match status" value="1"/>
</dbReference>
<evidence type="ECO:0000256" key="9">
    <source>
        <dbReference type="PROSITE-ProRule" id="PRU10141"/>
    </source>
</evidence>
<keyword evidence="2 10" id="KW-0723">Serine/threonine-protein kinase</keyword>
<dbReference type="InterPro" id="IPR017441">
    <property type="entry name" value="Protein_kinase_ATP_BS"/>
</dbReference>
<dbReference type="GO" id="GO:0005524">
    <property type="term" value="F:ATP binding"/>
    <property type="evidence" value="ECO:0007669"/>
    <property type="project" value="UniProtKB-UniRule"/>
</dbReference>
<dbReference type="PROSITE" id="PS00108">
    <property type="entry name" value="PROTEIN_KINASE_ST"/>
    <property type="match status" value="1"/>
</dbReference>
<dbReference type="PANTHER" id="PTHR24353:SF37">
    <property type="entry name" value="CAMP-DEPENDENT PROTEIN KINASE CATALYTIC SUBUNIT PRKX"/>
    <property type="match status" value="1"/>
</dbReference>
<evidence type="ECO:0000313" key="15">
    <source>
        <dbReference type="Proteomes" id="UP000664534"/>
    </source>
</evidence>
<accession>A0A8H3G7B7</accession>
<proteinExistence type="inferred from homology"/>
<dbReference type="FunFam" id="1.10.510.10:FF:000005">
    <property type="entry name" value="cAMP-dependent protein kinase catalytic subunit alpha"/>
    <property type="match status" value="1"/>
</dbReference>
<keyword evidence="5 14" id="KW-0418">Kinase</keyword>
<comment type="catalytic activity">
    <reaction evidence="8">
        <text>L-seryl-[protein] + ATP = O-phospho-L-seryl-[protein] + ADP + H(+)</text>
        <dbReference type="Rhea" id="RHEA:17989"/>
        <dbReference type="Rhea" id="RHEA-COMP:9863"/>
        <dbReference type="Rhea" id="RHEA-COMP:11604"/>
        <dbReference type="ChEBI" id="CHEBI:15378"/>
        <dbReference type="ChEBI" id="CHEBI:29999"/>
        <dbReference type="ChEBI" id="CHEBI:30616"/>
        <dbReference type="ChEBI" id="CHEBI:83421"/>
        <dbReference type="ChEBI" id="CHEBI:456216"/>
        <dbReference type="EC" id="2.7.11.11"/>
    </reaction>
</comment>
<dbReference type="PROSITE" id="PS51285">
    <property type="entry name" value="AGC_KINASE_CTER"/>
    <property type="match status" value="1"/>
</dbReference>
<keyword evidence="4 9" id="KW-0547">Nucleotide-binding</keyword>
<evidence type="ECO:0000256" key="5">
    <source>
        <dbReference type="ARBA" id="ARBA00022777"/>
    </source>
</evidence>
<comment type="similarity">
    <text evidence="10">Belongs to the protein kinase superfamily.</text>
</comment>
<dbReference type="AlphaFoldDB" id="A0A8H3G7B7"/>
<dbReference type="PROSITE" id="PS00107">
    <property type="entry name" value="PROTEIN_KINASE_ATP"/>
    <property type="match status" value="1"/>
</dbReference>
<dbReference type="Pfam" id="PF00069">
    <property type="entry name" value="Pkinase"/>
    <property type="match status" value="1"/>
</dbReference>
<dbReference type="PROSITE" id="PS50011">
    <property type="entry name" value="PROTEIN_KINASE_DOM"/>
    <property type="match status" value="1"/>
</dbReference>
<sequence length="462" mass="51774">MAPGLGLSPAGSSAIQLHPPNDTVPERCRSTAVLPPDAIANLENSPSILPRRLSLLSIKMATAKFKSHFHAPHGHKLFRANSSNLVNEKPIDEEQKQKEKDFIACFECNGPPLSPSQIAENPRSKEVGAASKQLRVGDFELIKTIGTGTFARVWLSRLAGSPKEGQKVFALKILRKVDIIRLKQVEHIKNERNTLSAVAGHPFITTMITSFSDRDCLYMLLDYCPGGEVFTYLRRARRFDEDTSRFYGAEIVLILEFLHDIKGIAYRDLKPENILLDSEGHLKLVDFGFAKEISNRETYTLCGTPEYLAPEVIRNSGHGTAVDWWAFGILTYEFLVGQPPFWNQNPMKIYELIVEGKVKYPQWMSSDARDLIGSLCTVNPSQRLGNISSGGVNGTALVKSHPFFKTIDWDALYHRKIKGPIIPKVKHAADASNFDNYDPPSDSQSAYTKDMAQKYDQEFKDF</sequence>
<keyword evidence="15" id="KW-1185">Reference proteome</keyword>
<dbReference type="CDD" id="cd05580">
    <property type="entry name" value="STKc_PKA_like"/>
    <property type="match status" value="1"/>
</dbReference>
<gene>
    <name evidence="14" type="primary">PKA2</name>
    <name evidence="14" type="ORF">IMSHALPRED_000572</name>
</gene>
<evidence type="ECO:0000256" key="7">
    <source>
        <dbReference type="ARBA" id="ARBA00047292"/>
    </source>
</evidence>
<evidence type="ECO:0000256" key="1">
    <source>
        <dbReference type="ARBA" id="ARBA00012444"/>
    </source>
</evidence>
<evidence type="ECO:0000259" key="13">
    <source>
        <dbReference type="PROSITE" id="PS51285"/>
    </source>
</evidence>
<organism evidence="14 15">
    <name type="scientific">Imshaugia aleurites</name>
    <dbReference type="NCBI Taxonomy" id="172621"/>
    <lineage>
        <taxon>Eukaryota</taxon>
        <taxon>Fungi</taxon>
        <taxon>Dikarya</taxon>
        <taxon>Ascomycota</taxon>
        <taxon>Pezizomycotina</taxon>
        <taxon>Lecanoromycetes</taxon>
        <taxon>OSLEUM clade</taxon>
        <taxon>Lecanoromycetidae</taxon>
        <taxon>Lecanorales</taxon>
        <taxon>Lecanorineae</taxon>
        <taxon>Parmeliaceae</taxon>
        <taxon>Imshaugia</taxon>
    </lineage>
</organism>
<dbReference type="InterPro" id="IPR000719">
    <property type="entry name" value="Prot_kinase_dom"/>
</dbReference>
<feature type="region of interest" description="Disordered" evidence="11">
    <location>
        <begin position="1"/>
        <end position="25"/>
    </location>
</feature>
<dbReference type="GO" id="GO:0005829">
    <property type="term" value="C:cytosol"/>
    <property type="evidence" value="ECO:0007669"/>
    <property type="project" value="TreeGrafter"/>
</dbReference>
<comment type="catalytic activity">
    <reaction evidence="7">
        <text>L-threonyl-[protein] + ATP = O-phospho-L-threonyl-[protein] + ADP + H(+)</text>
        <dbReference type="Rhea" id="RHEA:46608"/>
        <dbReference type="Rhea" id="RHEA-COMP:11060"/>
        <dbReference type="Rhea" id="RHEA-COMP:11605"/>
        <dbReference type="ChEBI" id="CHEBI:15378"/>
        <dbReference type="ChEBI" id="CHEBI:30013"/>
        <dbReference type="ChEBI" id="CHEBI:30616"/>
        <dbReference type="ChEBI" id="CHEBI:61977"/>
        <dbReference type="ChEBI" id="CHEBI:456216"/>
        <dbReference type="EC" id="2.7.11.11"/>
    </reaction>
</comment>
<dbReference type="InterPro" id="IPR011009">
    <property type="entry name" value="Kinase-like_dom_sf"/>
</dbReference>
<reference evidence="14" key="1">
    <citation type="submission" date="2021-03" db="EMBL/GenBank/DDBJ databases">
        <authorList>
            <person name="Tagirdzhanova G."/>
        </authorList>
    </citation>
    <scope>NUCLEOTIDE SEQUENCE</scope>
</reference>
<name>A0A8H3G7B7_9LECA</name>
<evidence type="ECO:0000256" key="6">
    <source>
        <dbReference type="ARBA" id="ARBA00022840"/>
    </source>
</evidence>